<evidence type="ECO:0000313" key="1">
    <source>
        <dbReference type="Proteomes" id="UP000887580"/>
    </source>
</evidence>
<organism evidence="1 2">
    <name type="scientific">Panagrolaimus sp. PS1159</name>
    <dbReference type="NCBI Taxonomy" id="55785"/>
    <lineage>
        <taxon>Eukaryota</taxon>
        <taxon>Metazoa</taxon>
        <taxon>Ecdysozoa</taxon>
        <taxon>Nematoda</taxon>
        <taxon>Chromadorea</taxon>
        <taxon>Rhabditida</taxon>
        <taxon>Tylenchina</taxon>
        <taxon>Panagrolaimomorpha</taxon>
        <taxon>Panagrolaimoidea</taxon>
        <taxon>Panagrolaimidae</taxon>
        <taxon>Panagrolaimus</taxon>
    </lineage>
</organism>
<proteinExistence type="predicted"/>
<dbReference type="Proteomes" id="UP000887580">
    <property type="component" value="Unplaced"/>
</dbReference>
<sequence>MDLSNLRELACKNFYKDITDNLIAKIMQPSLEKIYFEVNSKHVYFNLLYYAFETLQNASHLEITSNDISSDSALSSIKFNALLSTKRKTKFKGCKIGCLNLDIEINGILKFCETFMEIHGTLTLLFCSSRDNPDFITNFRNSKKLWEEEKNIPICCIICKFMDQDPHLSFETHHYEII</sequence>
<protein>
    <submittedName>
        <fullName evidence="2">Uncharacterized protein</fullName>
    </submittedName>
</protein>
<dbReference type="WBParaSite" id="PS1159_v2.g12191.t1">
    <property type="protein sequence ID" value="PS1159_v2.g12191.t1"/>
    <property type="gene ID" value="PS1159_v2.g12191"/>
</dbReference>
<name>A0AC35F1K8_9BILA</name>
<accession>A0AC35F1K8</accession>
<evidence type="ECO:0000313" key="2">
    <source>
        <dbReference type="WBParaSite" id="PS1159_v2.g12191.t1"/>
    </source>
</evidence>
<reference evidence="2" key="1">
    <citation type="submission" date="2022-11" db="UniProtKB">
        <authorList>
            <consortium name="WormBaseParasite"/>
        </authorList>
    </citation>
    <scope>IDENTIFICATION</scope>
</reference>